<evidence type="ECO:0008006" key="4">
    <source>
        <dbReference type="Google" id="ProtNLM"/>
    </source>
</evidence>
<evidence type="ECO:0000313" key="3">
    <source>
        <dbReference type="Proteomes" id="UP000233618"/>
    </source>
</evidence>
<dbReference type="SUPFAM" id="SSF49464">
    <property type="entry name" value="Carboxypeptidase regulatory domain-like"/>
    <property type="match status" value="1"/>
</dbReference>
<organism evidence="2 3">
    <name type="scientific">Labilibaculum manganireducens</name>
    <dbReference type="NCBI Taxonomy" id="1940525"/>
    <lineage>
        <taxon>Bacteria</taxon>
        <taxon>Pseudomonadati</taxon>
        <taxon>Bacteroidota</taxon>
        <taxon>Bacteroidia</taxon>
        <taxon>Marinilabiliales</taxon>
        <taxon>Marinifilaceae</taxon>
        <taxon>Labilibaculum</taxon>
    </lineage>
</organism>
<comment type="caution">
    <text evidence="2">The sequence shown here is derived from an EMBL/GenBank/DDBJ whole genome shotgun (WGS) entry which is preliminary data.</text>
</comment>
<feature type="chain" id="PRO_5014884843" description="Outer membrane protein beta-barrel domain-containing protein" evidence="1">
    <location>
        <begin position="23"/>
        <end position="651"/>
    </location>
</feature>
<gene>
    <name evidence="2" type="ORF">BZG01_08810</name>
</gene>
<dbReference type="Pfam" id="PF13715">
    <property type="entry name" value="CarbopepD_reg_2"/>
    <property type="match status" value="1"/>
</dbReference>
<dbReference type="AlphaFoldDB" id="A0A2N3IA77"/>
<accession>A0A2N3IA77</accession>
<dbReference type="Gene3D" id="2.60.40.1120">
    <property type="entry name" value="Carboxypeptidase-like, regulatory domain"/>
    <property type="match status" value="1"/>
</dbReference>
<protein>
    <recommendedName>
        <fullName evidence="4">Outer membrane protein beta-barrel domain-containing protein</fullName>
    </recommendedName>
</protein>
<reference evidence="2 3" key="1">
    <citation type="journal article" date="2017" name="Front. Microbiol.">
        <title>Labilibaculum manganireducens gen. nov., sp. nov. and Labilibaculum filiforme sp. nov., Novel Bacteroidetes Isolated from Subsurface Sediments of the Baltic Sea.</title>
        <authorList>
            <person name="Vandieken V."/>
            <person name="Marshall I.P."/>
            <person name="Niemann H."/>
            <person name="Engelen B."/>
            <person name="Cypionka H."/>
        </authorList>
    </citation>
    <scope>NUCLEOTIDE SEQUENCE [LARGE SCALE GENOMIC DNA]</scope>
    <source>
        <strain evidence="2 3">59.10-2M</strain>
    </source>
</reference>
<dbReference type="InterPro" id="IPR008969">
    <property type="entry name" value="CarboxyPept-like_regulatory"/>
</dbReference>
<sequence length="651" mass="75446">MYNYFKKFLLIPLLLLASNSIAQTIITGKVSDNNQALPGSSVYIKNSYLGTVTNGEGDFRIKIPEKYKAGKLRISSIGYQSQEINLAQSKSPLAIQLQKDTCNLSEVLVMPKDTLLALLRRAYGKIKDNYSDVDTRMKGFYRESYFVPESKEYLYFGEALLDVFKTPYKTQSEGQVKILESRMNKHPMYDSLSRVMWYGGIYRPLFGDKVKGRIGFISPSGFKKYSYSIAKSQLDGRSAYKIEFVPKESKQVEYKGVFYLDVESLAYMYFDCTYSEFGKDKRNKYLSRLGKLRSSLWSKSRRIKTKYLKRQGKYYLSYISDWEELYNERTSLNLVHFNEYVTTNISLENVEPIPFQEQTEYRDVFYLKAKDYSESDWKDETLIVPDTSLSKLMAYNPQEAGQLLNKTYSLPKGAQFKKKLIEILTRTYFDFDFERKTTSGIENAAIVYTPDSHHNFGKEFDPENKQTFSFGTKMGYKLNSFFDVNYYSKTSIGTHFSELESLGFAYETPLINRGRQLFLMCGVNYFFSQDGYHIGDFASESTFKAGGKKFRADKIALYVGKKKQGVSFDFGLRTKLRKFYSLFVSAGYQLDLSERDRLFIQEKSGFFLTRKKTDISLKDSSIQYFEDGVQTTKTSFDTDDFYLKAGIRFVL</sequence>
<proteinExistence type="predicted"/>
<feature type="signal peptide" evidence="1">
    <location>
        <begin position="1"/>
        <end position="22"/>
    </location>
</feature>
<evidence type="ECO:0000256" key="1">
    <source>
        <dbReference type="SAM" id="SignalP"/>
    </source>
</evidence>
<keyword evidence="1" id="KW-0732">Signal</keyword>
<dbReference type="RefSeq" id="WP_101309464.1">
    <property type="nucleotide sequence ID" value="NZ_MVDE01000010.1"/>
</dbReference>
<dbReference type="EMBL" id="MVDE01000010">
    <property type="protein sequence ID" value="PKQ67185.1"/>
    <property type="molecule type" value="Genomic_DNA"/>
</dbReference>
<name>A0A2N3IA77_9BACT</name>
<keyword evidence="3" id="KW-1185">Reference proteome</keyword>
<evidence type="ECO:0000313" key="2">
    <source>
        <dbReference type="EMBL" id="PKQ67185.1"/>
    </source>
</evidence>
<dbReference type="Proteomes" id="UP000233618">
    <property type="component" value="Unassembled WGS sequence"/>
</dbReference>